<reference evidence="1" key="1">
    <citation type="submission" date="2021-02" db="EMBL/GenBank/DDBJ databases">
        <authorList>
            <person name="Nowell W R."/>
        </authorList>
    </citation>
    <scope>NUCLEOTIDE SEQUENCE</scope>
</reference>
<organism evidence="1 2">
    <name type="scientific">Adineta steineri</name>
    <dbReference type="NCBI Taxonomy" id="433720"/>
    <lineage>
        <taxon>Eukaryota</taxon>
        <taxon>Metazoa</taxon>
        <taxon>Spiralia</taxon>
        <taxon>Gnathifera</taxon>
        <taxon>Rotifera</taxon>
        <taxon>Eurotatoria</taxon>
        <taxon>Bdelloidea</taxon>
        <taxon>Adinetida</taxon>
        <taxon>Adinetidae</taxon>
        <taxon>Adineta</taxon>
    </lineage>
</organism>
<gene>
    <name evidence="1" type="ORF">QVE165_LOCUS13921</name>
</gene>
<keyword evidence="2" id="KW-1185">Reference proteome</keyword>
<proteinExistence type="predicted"/>
<protein>
    <submittedName>
        <fullName evidence="1">Uncharacterized protein</fullName>
    </submittedName>
</protein>
<dbReference type="Proteomes" id="UP000663832">
    <property type="component" value="Unassembled WGS sequence"/>
</dbReference>
<evidence type="ECO:0000313" key="2">
    <source>
        <dbReference type="Proteomes" id="UP000663832"/>
    </source>
</evidence>
<sequence>MAPLSGSSLQTIVYVIALYSMCHEIKLVEGRFLWDLSNYCINYCSRFSEQMPRIGVCSCHRIASYHRRMTGRDLETIDEQTFQNSNFNEPIDNYI</sequence>
<dbReference type="OrthoDB" id="9972330at2759"/>
<dbReference type="EMBL" id="CAJNOM010000072">
    <property type="protein sequence ID" value="CAF0982118.1"/>
    <property type="molecule type" value="Genomic_DNA"/>
</dbReference>
<dbReference type="AlphaFoldDB" id="A0A814FF27"/>
<evidence type="ECO:0000313" key="1">
    <source>
        <dbReference type="EMBL" id="CAF0982118.1"/>
    </source>
</evidence>
<name>A0A814FF27_9BILA</name>
<comment type="caution">
    <text evidence="1">The sequence shown here is derived from an EMBL/GenBank/DDBJ whole genome shotgun (WGS) entry which is preliminary data.</text>
</comment>
<accession>A0A814FF27</accession>